<dbReference type="Proteomes" id="UP001243623">
    <property type="component" value="Chromosome"/>
</dbReference>
<dbReference type="RefSeq" id="WP_147666860.1">
    <property type="nucleotide sequence ID" value="NZ_CP120678.1"/>
</dbReference>
<dbReference type="InterPro" id="IPR001509">
    <property type="entry name" value="Epimerase_deHydtase"/>
</dbReference>
<dbReference type="KEGG" id="sgbi:P3F81_01890"/>
<protein>
    <submittedName>
        <fullName evidence="3">GDP-mannose 4,6-dehydratase</fullName>
        <ecNumber evidence="3">4.2.1.47</ecNumber>
    </submittedName>
</protein>
<dbReference type="PANTHER" id="PTHR43000">
    <property type="entry name" value="DTDP-D-GLUCOSE 4,6-DEHYDRATASE-RELATED"/>
    <property type="match status" value="1"/>
</dbReference>
<proteinExistence type="inferred from homology"/>
<dbReference type="GO" id="GO:0008446">
    <property type="term" value="F:GDP-mannose 4,6-dehydratase activity"/>
    <property type="evidence" value="ECO:0007669"/>
    <property type="project" value="UniProtKB-EC"/>
</dbReference>
<reference evidence="3" key="1">
    <citation type="submission" date="2023-03" db="EMBL/GenBank/DDBJ databases">
        <title>Selenobaculum gbiensis gen. nov. sp. nov., a new bacterium isolated from the gut microbiota of IBD patient.</title>
        <authorList>
            <person name="Yeo S."/>
            <person name="Park H."/>
            <person name="Huh C.S."/>
        </authorList>
    </citation>
    <scope>NUCLEOTIDE SEQUENCE</scope>
    <source>
        <strain evidence="3">ICN-92133</strain>
    </source>
</reference>
<evidence type="ECO:0000256" key="1">
    <source>
        <dbReference type="ARBA" id="ARBA00007637"/>
    </source>
</evidence>
<keyword evidence="3" id="KW-0456">Lyase</keyword>
<feature type="domain" description="NAD-dependent epimerase/dehydratase" evidence="2">
    <location>
        <begin position="4"/>
        <end position="235"/>
    </location>
</feature>
<dbReference type="SUPFAM" id="SSF51735">
    <property type="entry name" value="NAD(P)-binding Rossmann-fold domains"/>
    <property type="match status" value="1"/>
</dbReference>
<dbReference type="AlphaFoldDB" id="A0A9Y2ERE6"/>
<dbReference type="InterPro" id="IPR036291">
    <property type="entry name" value="NAD(P)-bd_dom_sf"/>
</dbReference>
<organism evidence="3 4">
    <name type="scientific">Selenobaculum gibii</name>
    <dbReference type="NCBI Taxonomy" id="3054208"/>
    <lineage>
        <taxon>Bacteria</taxon>
        <taxon>Bacillati</taxon>
        <taxon>Bacillota</taxon>
        <taxon>Negativicutes</taxon>
        <taxon>Selenomonadales</taxon>
        <taxon>Selenomonadaceae</taxon>
        <taxon>Selenobaculum</taxon>
    </lineage>
</organism>
<dbReference type="EMBL" id="CP120678">
    <property type="protein sequence ID" value="WIW71102.1"/>
    <property type="molecule type" value="Genomic_DNA"/>
</dbReference>
<dbReference type="Pfam" id="PF01370">
    <property type="entry name" value="Epimerase"/>
    <property type="match status" value="1"/>
</dbReference>
<gene>
    <name evidence="3" type="ORF">P3F81_01890</name>
</gene>
<evidence type="ECO:0000313" key="3">
    <source>
        <dbReference type="EMBL" id="WIW71102.1"/>
    </source>
</evidence>
<name>A0A9Y2ERE6_9FIRM</name>
<accession>A0A9Y2ERE6</accession>
<dbReference type="EC" id="4.2.1.47" evidence="3"/>
<sequence>MKKILITGGAGFIGSHIIELLQKENCDITVLDNLHTGLRENVPENVRLIEMDIRDKRVIDVFEKYQFDVVLHLAGQTMVNVSVDDPFYDADVNIMGTVNILEACRKTGVKRIVFSSTAATYGDIEEVPIREEFSVNPLSFYGLSKLTVEKYLKLYHDLYGLEYVILRYANVYGERQGDGGEGGVISIFTKKIAKDESFVIHGDGKQTRDFVYAGDVARANWYAANTEYCNTIYNVSTNSETSIRELVDLLESASGKTIDRQYGERREGDIYRSVLDNSKIVTNLNWRPMINLQEGLRRTYDYFVKSK</sequence>
<keyword evidence="4" id="KW-1185">Reference proteome</keyword>
<dbReference type="Gene3D" id="3.40.50.720">
    <property type="entry name" value="NAD(P)-binding Rossmann-like Domain"/>
    <property type="match status" value="1"/>
</dbReference>
<evidence type="ECO:0000313" key="4">
    <source>
        <dbReference type="Proteomes" id="UP001243623"/>
    </source>
</evidence>
<evidence type="ECO:0000259" key="2">
    <source>
        <dbReference type="Pfam" id="PF01370"/>
    </source>
</evidence>
<comment type="similarity">
    <text evidence="1">Belongs to the NAD(P)-dependent epimerase/dehydratase family.</text>
</comment>